<evidence type="ECO:0000313" key="3">
    <source>
        <dbReference type="EMBL" id="JAG48101.1"/>
    </source>
</evidence>
<feature type="compositionally biased region" description="Pro residues" evidence="1">
    <location>
        <begin position="88"/>
        <end position="100"/>
    </location>
</feature>
<dbReference type="EMBL" id="GBHO01023680">
    <property type="protein sequence ID" value="JAG19924.1"/>
    <property type="molecule type" value="Transcribed_RNA"/>
</dbReference>
<protein>
    <submittedName>
        <fullName evidence="2">Acetoin:2,6-dichlorophenolindophenol oxidoreductase subunit alpha</fullName>
    </submittedName>
</protein>
<proteinExistence type="predicted"/>
<evidence type="ECO:0000313" key="2">
    <source>
        <dbReference type="EMBL" id="JAG19924.1"/>
    </source>
</evidence>
<feature type="region of interest" description="Disordered" evidence="1">
    <location>
        <begin position="79"/>
        <end position="100"/>
    </location>
</feature>
<evidence type="ECO:0000256" key="1">
    <source>
        <dbReference type="SAM" id="MobiDB-lite"/>
    </source>
</evidence>
<reference evidence="3" key="3">
    <citation type="submission" date="2014-09" db="EMBL/GenBank/DDBJ databases">
        <authorList>
            <person name="Magalhaes I.L.F."/>
            <person name="Oliveira U."/>
            <person name="Santos F.R."/>
            <person name="Vidigal T.H.D.A."/>
            <person name="Brescovit A.D."/>
            <person name="Santos A.J."/>
        </authorList>
    </citation>
    <scope>NUCLEOTIDE SEQUENCE</scope>
</reference>
<organism evidence="2">
    <name type="scientific">Lygus hesperus</name>
    <name type="common">Western plant bug</name>
    <dbReference type="NCBI Taxonomy" id="30085"/>
    <lineage>
        <taxon>Eukaryota</taxon>
        <taxon>Metazoa</taxon>
        <taxon>Ecdysozoa</taxon>
        <taxon>Arthropoda</taxon>
        <taxon>Hexapoda</taxon>
        <taxon>Insecta</taxon>
        <taxon>Pterygota</taxon>
        <taxon>Neoptera</taxon>
        <taxon>Paraneoptera</taxon>
        <taxon>Hemiptera</taxon>
        <taxon>Heteroptera</taxon>
        <taxon>Panheteroptera</taxon>
        <taxon>Cimicomorpha</taxon>
        <taxon>Miridae</taxon>
        <taxon>Mirini</taxon>
        <taxon>Lygus</taxon>
    </lineage>
</organism>
<dbReference type="EMBL" id="GBRD01017726">
    <property type="protein sequence ID" value="JAG48101.1"/>
    <property type="molecule type" value="Transcribed_RNA"/>
</dbReference>
<gene>
    <name evidence="2" type="primary">acoA</name>
    <name evidence="2" type="ORF">CM83_1554</name>
</gene>
<accession>A0A0A9XIV1</accession>
<sequence>MAEKAAMRDIELTYELANPKGVDRVDRVLNTYKRKGSIENFSINEDEHKIFMRTSLAEPDVCKILKTCTKKVDVVHREETATQEAAPPAAPAGPAPPPAT</sequence>
<reference evidence="2" key="2">
    <citation type="submission" date="2014-07" db="EMBL/GenBank/DDBJ databases">
        <authorList>
            <person name="Hull J."/>
        </authorList>
    </citation>
    <scope>NUCLEOTIDE SEQUENCE</scope>
</reference>
<dbReference type="AlphaFoldDB" id="A0A0A9XIV1"/>
<reference evidence="2" key="1">
    <citation type="journal article" date="2014" name="PLoS ONE">
        <title>Transcriptome-Based Identification of ABC Transporters in the Western Tarnished Plant Bug Lygus hesperus.</title>
        <authorList>
            <person name="Hull J.J."/>
            <person name="Chaney K."/>
            <person name="Geib S.M."/>
            <person name="Fabrick J.A."/>
            <person name="Brent C.S."/>
            <person name="Walsh D."/>
            <person name="Lavine L.C."/>
        </authorList>
    </citation>
    <scope>NUCLEOTIDE SEQUENCE</scope>
</reference>
<name>A0A0A9XIV1_LYGHE</name>